<organism evidence="2 3">
    <name type="scientific">Cytospora chrysosperma</name>
    <name type="common">Cytospora canker fungus</name>
    <name type="synonym">Sphaeria chrysosperma</name>
    <dbReference type="NCBI Taxonomy" id="252740"/>
    <lineage>
        <taxon>Eukaryota</taxon>
        <taxon>Fungi</taxon>
        <taxon>Dikarya</taxon>
        <taxon>Ascomycota</taxon>
        <taxon>Pezizomycotina</taxon>
        <taxon>Sordariomycetes</taxon>
        <taxon>Sordariomycetidae</taxon>
        <taxon>Diaporthales</taxon>
        <taxon>Cytosporaceae</taxon>
        <taxon>Cytospora</taxon>
    </lineage>
</organism>
<accession>A0A423WCL1</accession>
<reference evidence="2 3" key="1">
    <citation type="submission" date="2015-09" db="EMBL/GenBank/DDBJ databases">
        <title>Host preference determinants of Valsa canker pathogens revealed by comparative genomics.</title>
        <authorList>
            <person name="Yin Z."/>
            <person name="Huang L."/>
        </authorList>
    </citation>
    <scope>NUCLEOTIDE SEQUENCE [LARGE SCALE GENOMIC DNA]</scope>
    <source>
        <strain evidence="2 3">YSFL</strain>
    </source>
</reference>
<dbReference type="Proteomes" id="UP000284375">
    <property type="component" value="Unassembled WGS sequence"/>
</dbReference>
<feature type="domain" description="DUF6546" evidence="1">
    <location>
        <begin position="252"/>
        <end position="420"/>
    </location>
</feature>
<dbReference type="OrthoDB" id="4802432at2759"/>
<evidence type="ECO:0000313" key="2">
    <source>
        <dbReference type="EMBL" id="ROW01038.1"/>
    </source>
</evidence>
<dbReference type="Pfam" id="PF20183">
    <property type="entry name" value="DUF6546"/>
    <property type="match status" value="1"/>
</dbReference>
<dbReference type="InterPro" id="IPR046676">
    <property type="entry name" value="DUF6546"/>
</dbReference>
<sequence>MSFKRYPDLPAELRSAVRQFAIDERRWPSKTEPTRMQGRPLRCAPLACVNREWQSDVERSLFSALYLYQCPACPGDETEDLQCLDAMVTPVRQPLVNFITLRMRVDETRHSVDWASSDTEYWNNAVRHALDRLFRTLNKWEWPESQWAVLGLHLVLETFLTKMTTGTPVVLADLPVVPVIVSFQVTAVECGFPFTLPSFLAMGGKLPGLTLLNVEKRGSYMATDECLKFLNEVPQEFPNLKHLDFSPWAHDSYDVYHQKHQDRVTEMNIASLGQLIRPVREFSYGLESLRVLNVVNLDYFFAPFNSENYRAASFTGPTWPRLRGLCLEGPFKLHERPQGRDTDDRERLGIAVGRAVGFMPELQYLEIQGFSYPSSRWEAEEVVFSLEQNSLDYCLSSFSGGSPVEGYKPSSKLLKIWTDSVWKARGHTLKVSFNHQPLSDILDGQGNLDG</sequence>
<name>A0A423WCL1_CYTCH</name>
<proteinExistence type="predicted"/>
<dbReference type="AlphaFoldDB" id="A0A423WCL1"/>
<evidence type="ECO:0000259" key="1">
    <source>
        <dbReference type="Pfam" id="PF20183"/>
    </source>
</evidence>
<evidence type="ECO:0000313" key="3">
    <source>
        <dbReference type="Proteomes" id="UP000284375"/>
    </source>
</evidence>
<gene>
    <name evidence="2" type="ORF">VSDG_02753</name>
</gene>
<dbReference type="EMBL" id="LJZO01000007">
    <property type="protein sequence ID" value="ROW01038.1"/>
    <property type="molecule type" value="Genomic_DNA"/>
</dbReference>
<keyword evidence="3" id="KW-1185">Reference proteome</keyword>
<protein>
    <recommendedName>
        <fullName evidence="1">DUF6546 domain-containing protein</fullName>
    </recommendedName>
</protein>
<comment type="caution">
    <text evidence="2">The sequence shown here is derived from an EMBL/GenBank/DDBJ whole genome shotgun (WGS) entry which is preliminary data.</text>
</comment>